<organism evidence="2 3">
    <name type="scientific">Parenemella sanctibonifatiensis</name>
    <dbReference type="NCBI Taxonomy" id="2016505"/>
    <lineage>
        <taxon>Bacteria</taxon>
        <taxon>Bacillati</taxon>
        <taxon>Actinomycetota</taxon>
        <taxon>Actinomycetes</taxon>
        <taxon>Propionibacteriales</taxon>
        <taxon>Propionibacteriaceae</taxon>
        <taxon>Parenemella</taxon>
    </lineage>
</organism>
<evidence type="ECO:0000313" key="2">
    <source>
        <dbReference type="EMBL" id="OYN92479.1"/>
    </source>
</evidence>
<gene>
    <name evidence="2" type="ORF">CGZ91_03035</name>
</gene>
<feature type="transmembrane region" description="Helical" evidence="1">
    <location>
        <begin position="144"/>
        <end position="169"/>
    </location>
</feature>
<evidence type="ECO:0000313" key="3">
    <source>
        <dbReference type="Proteomes" id="UP000216300"/>
    </source>
</evidence>
<dbReference type="RefSeq" id="WP_094452443.1">
    <property type="nucleotide sequence ID" value="NZ_NMVJ01000001.1"/>
</dbReference>
<keyword evidence="1" id="KW-0812">Transmembrane</keyword>
<evidence type="ECO:0000256" key="1">
    <source>
        <dbReference type="SAM" id="Phobius"/>
    </source>
</evidence>
<accession>A0A255ELQ4</accession>
<name>A0A255ELQ4_9ACTN</name>
<sequence length="185" mass="19364">MARPSKKTPSQPAWLTGTVLAVVVGLWVVGALLAIQVITALGGPGEGASTTRRGTATIISCESASFGLVQECQAEVTWEPETQWDEADLPTEPTITVWSKEPLSGEVAVTGYWATALGDENTPAIREGSEYVTPTDDPVKDPPAGLTVGVVVGVIVVPLVIGWLITLIYHRGRGSAAQGKSTSKK</sequence>
<dbReference type="AlphaFoldDB" id="A0A255ELQ4"/>
<feature type="transmembrane region" description="Helical" evidence="1">
    <location>
        <begin position="12"/>
        <end position="35"/>
    </location>
</feature>
<reference evidence="2 3" key="1">
    <citation type="submission" date="2017-07" db="EMBL/GenBank/DDBJ databases">
        <title>Draft whole genome sequences of clinical Proprionibacteriaceae strains.</title>
        <authorList>
            <person name="Bernier A.-M."/>
            <person name="Bernard K."/>
            <person name="Domingo M.-C."/>
        </authorList>
    </citation>
    <scope>NUCLEOTIDE SEQUENCE [LARGE SCALE GENOMIC DNA]</scope>
    <source>
        <strain evidence="2 3">NML 150081</strain>
    </source>
</reference>
<comment type="caution">
    <text evidence="2">The sequence shown here is derived from an EMBL/GenBank/DDBJ whole genome shotgun (WGS) entry which is preliminary data.</text>
</comment>
<keyword evidence="3" id="KW-1185">Reference proteome</keyword>
<keyword evidence="1" id="KW-0472">Membrane</keyword>
<protein>
    <submittedName>
        <fullName evidence="2">Uncharacterized protein</fullName>
    </submittedName>
</protein>
<dbReference type="Proteomes" id="UP000216300">
    <property type="component" value="Unassembled WGS sequence"/>
</dbReference>
<proteinExistence type="predicted"/>
<keyword evidence="1" id="KW-1133">Transmembrane helix</keyword>
<dbReference type="EMBL" id="NMVJ01000001">
    <property type="protein sequence ID" value="OYN92479.1"/>
    <property type="molecule type" value="Genomic_DNA"/>
</dbReference>